<reference evidence="1" key="1">
    <citation type="submission" date="2018-10" db="EMBL/GenBank/DDBJ databases">
        <title>Hidden diversity of soil giant viruses.</title>
        <authorList>
            <person name="Schulz F."/>
            <person name="Alteio L."/>
            <person name="Goudeau D."/>
            <person name="Ryan E.M."/>
            <person name="Malmstrom R.R."/>
            <person name="Blanchard J."/>
            <person name="Woyke T."/>
        </authorList>
    </citation>
    <scope>NUCLEOTIDE SEQUENCE</scope>
    <source>
        <strain evidence="1">EDV1</strain>
    </source>
</reference>
<sequence>MRKEYQTLHVGFQVLRLLFFFLRKRIVTGEIGGGLGFA</sequence>
<organism evidence="1">
    <name type="scientific">Edafosvirus sp</name>
    <dbReference type="NCBI Taxonomy" id="2487765"/>
    <lineage>
        <taxon>Viruses</taxon>
        <taxon>Varidnaviria</taxon>
        <taxon>Bamfordvirae</taxon>
        <taxon>Nucleocytoviricota</taxon>
        <taxon>Megaviricetes</taxon>
        <taxon>Imitervirales</taxon>
        <taxon>Mimiviridae</taxon>
        <taxon>Klosneuvirinae</taxon>
    </lineage>
</organism>
<dbReference type="EMBL" id="MK072077">
    <property type="protein sequence ID" value="AYV78422.1"/>
    <property type="molecule type" value="Genomic_DNA"/>
</dbReference>
<gene>
    <name evidence="1" type="ORF">Edafosvirus12_21</name>
</gene>
<proteinExistence type="predicted"/>
<evidence type="ECO:0000313" key="1">
    <source>
        <dbReference type="EMBL" id="AYV78422.1"/>
    </source>
</evidence>
<name>A0A3G4ZU43_9VIRU</name>
<accession>A0A3G4ZU43</accession>
<protein>
    <submittedName>
        <fullName evidence="1">Uncharacterized protein</fullName>
    </submittedName>
</protein>